<name>A0A7J6BK22_9TELE</name>
<dbReference type="GO" id="GO:0005524">
    <property type="term" value="F:ATP binding"/>
    <property type="evidence" value="ECO:0007669"/>
    <property type="project" value="UniProtKB-UniRule"/>
</dbReference>
<comment type="caution">
    <text evidence="21">The sequence shown here is derived from an EMBL/GenBank/DDBJ whole genome shotgun (WGS) entry which is preliminary data.</text>
</comment>
<evidence type="ECO:0000256" key="18">
    <source>
        <dbReference type="PROSITE-ProRule" id="PRU10141"/>
    </source>
</evidence>
<feature type="compositionally biased region" description="Low complexity" evidence="19">
    <location>
        <begin position="1508"/>
        <end position="1529"/>
    </location>
</feature>
<keyword evidence="12" id="KW-0805">Transcription regulation</keyword>
<comment type="catalytic activity">
    <reaction evidence="16">
        <text>L-seryl-[protein] + ATP = O-phospho-L-seryl-[protein] + ADP + H(+)</text>
        <dbReference type="Rhea" id="RHEA:17989"/>
        <dbReference type="Rhea" id="RHEA-COMP:9863"/>
        <dbReference type="Rhea" id="RHEA-COMP:11604"/>
        <dbReference type="ChEBI" id="CHEBI:15378"/>
        <dbReference type="ChEBI" id="CHEBI:29999"/>
        <dbReference type="ChEBI" id="CHEBI:30616"/>
        <dbReference type="ChEBI" id="CHEBI:83421"/>
        <dbReference type="ChEBI" id="CHEBI:456216"/>
        <dbReference type="EC" id="2.7.11.1"/>
    </reaction>
</comment>
<dbReference type="GO" id="GO:0005654">
    <property type="term" value="C:nucleoplasm"/>
    <property type="evidence" value="ECO:0007669"/>
    <property type="project" value="UniProtKB-ARBA"/>
</dbReference>
<organism evidence="21 22">
    <name type="scientific">Onychostoma macrolepis</name>
    <dbReference type="NCBI Taxonomy" id="369639"/>
    <lineage>
        <taxon>Eukaryota</taxon>
        <taxon>Metazoa</taxon>
        <taxon>Chordata</taxon>
        <taxon>Craniata</taxon>
        <taxon>Vertebrata</taxon>
        <taxon>Euteleostomi</taxon>
        <taxon>Actinopterygii</taxon>
        <taxon>Neopterygii</taxon>
        <taxon>Teleostei</taxon>
        <taxon>Ostariophysi</taxon>
        <taxon>Cypriniformes</taxon>
        <taxon>Cyprinidae</taxon>
        <taxon>Acrossocheilinae</taxon>
        <taxon>Onychostoma</taxon>
    </lineage>
</organism>
<keyword evidence="8 18" id="KW-0547">Nucleotide-binding</keyword>
<keyword evidence="5" id="KW-0723">Serine/threonine-protein kinase</keyword>
<feature type="compositionally biased region" description="Low complexity" evidence="19">
    <location>
        <begin position="1551"/>
        <end position="1564"/>
    </location>
</feature>
<evidence type="ECO:0000256" key="8">
    <source>
        <dbReference type="ARBA" id="ARBA00022741"/>
    </source>
</evidence>
<keyword evidence="10 18" id="KW-0067">ATP-binding</keyword>
<dbReference type="PANTHER" id="PTHR12832:SF15">
    <property type="entry name" value="T-COMPLEX PROTEIN 11-LIKE PROTEIN 1"/>
    <property type="match status" value="1"/>
</dbReference>
<dbReference type="Pfam" id="PF05794">
    <property type="entry name" value="Tcp11"/>
    <property type="match status" value="1"/>
</dbReference>
<protein>
    <recommendedName>
        <fullName evidence="3">non-specific serine/threonine protein kinase</fullName>
        <ecNumber evidence="3">2.7.11.1</ecNumber>
    </recommendedName>
</protein>
<evidence type="ECO:0000256" key="9">
    <source>
        <dbReference type="ARBA" id="ARBA00022777"/>
    </source>
</evidence>
<keyword evidence="6" id="KW-0597">Phosphoprotein</keyword>
<evidence type="ECO:0000256" key="6">
    <source>
        <dbReference type="ARBA" id="ARBA00022553"/>
    </source>
</evidence>
<feature type="compositionally biased region" description="Polar residues" evidence="19">
    <location>
        <begin position="1378"/>
        <end position="1400"/>
    </location>
</feature>
<comment type="subcellular location">
    <subcellularLocation>
        <location evidence="1">Nucleus</location>
    </subcellularLocation>
</comment>
<dbReference type="Gene3D" id="3.30.200.20">
    <property type="entry name" value="Phosphorylase Kinase, domain 1"/>
    <property type="match status" value="1"/>
</dbReference>
<evidence type="ECO:0000313" key="21">
    <source>
        <dbReference type="EMBL" id="KAF4095011.1"/>
    </source>
</evidence>
<dbReference type="Gene3D" id="1.10.510.10">
    <property type="entry name" value="Transferase(Phosphotransferase) domain 1"/>
    <property type="match status" value="1"/>
</dbReference>
<dbReference type="InterPro" id="IPR008271">
    <property type="entry name" value="Ser/Thr_kinase_AS"/>
</dbReference>
<dbReference type="SMART" id="SM00220">
    <property type="entry name" value="S_TKc"/>
    <property type="match status" value="1"/>
</dbReference>
<dbReference type="InterPro" id="IPR008862">
    <property type="entry name" value="Tcp11"/>
</dbReference>
<keyword evidence="4" id="KW-1017">Isopeptide bond</keyword>
<evidence type="ECO:0000313" key="22">
    <source>
        <dbReference type="Proteomes" id="UP000579812"/>
    </source>
</evidence>
<gene>
    <name evidence="21" type="ORF">G5714_024089</name>
</gene>
<accession>A0A7J6BK22</accession>
<keyword evidence="14" id="KW-0539">Nucleus</keyword>
<evidence type="ECO:0000256" key="13">
    <source>
        <dbReference type="ARBA" id="ARBA00023163"/>
    </source>
</evidence>
<evidence type="ECO:0000256" key="15">
    <source>
        <dbReference type="ARBA" id="ARBA00047899"/>
    </source>
</evidence>
<feature type="binding site" evidence="18">
    <location>
        <position position="847"/>
    </location>
    <ligand>
        <name>ATP</name>
        <dbReference type="ChEBI" id="CHEBI:30616"/>
    </ligand>
</feature>
<dbReference type="FunFam" id="1.10.510.10:FF:000029">
    <property type="entry name" value="Homeodomain-interacting protein kinase 2 isoform 1"/>
    <property type="match status" value="1"/>
</dbReference>
<feature type="region of interest" description="Disordered" evidence="19">
    <location>
        <begin position="1508"/>
        <end position="1571"/>
    </location>
</feature>
<feature type="region of interest" description="Disordered" evidence="19">
    <location>
        <begin position="697"/>
        <end position="734"/>
    </location>
</feature>
<feature type="domain" description="Protein kinase" evidence="20">
    <location>
        <begin position="818"/>
        <end position="1146"/>
    </location>
</feature>
<dbReference type="SUPFAM" id="SSF56112">
    <property type="entry name" value="Protein kinase-like (PK-like)"/>
    <property type="match status" value="1"/>
</dbReference>
<sequence>MPKESDESSKEEQSKIDKDGIENTAETSEEMIRKRIRTNTPSPHRLTPQSSPPRFVSVEELMETAKGVTNMALAHEIVMNSAFQVKPYEPEERSLERRVKEIMQKAFWDCLESQLNESPPSYSHAVTLVGEIKETLLSFLLPGQSRLRGQIEEALDLSLIQQQAENGALDISKVAQFIIDMMGTFCAPCRDEDIKQLREITDIVPLFRSIFAVLDKMKIDMANFAVSSLRPHLLQQSVEYERKKFQQFLEKQPNALDFTKKWLQDTADYITGGGTEGGATCTPNSAQLPLTIHNHAYLRLLKWDHDTESFPETFLMDQGRFLEMQRELEQLALVASVLLIVYNSAGEAISGLPGLMERLKKTIKILLAEMHTSSFKADETFAVVAEKLCVELRGCLSQHGFSPFSSDRENTLKGQIVAAKSADNPIRKVIDSRIQTYLLGFLESSTHRCAPALPGGLTPISKELEEIAVKLGRLVTYNKLVYSPFYHKILQDVLKQGESLDVPALCPKHLLTRCISPPEGATTQQNCVLVPWASHVLCVDSPALSTAVQQHSSRIPLSNSQEEAAQEHSRLSAQLRELQRVELTDPTTAAVCEGMASQVTVCPPHVYQPQTSAFCRAKKIDPSSCVYHEKIPRTYVVGVNLGIAHPTDIIPLLRIEALTSEKQTDTAPQELLGRASSPHKRVALEGDLQYFSRAAAAVEEESGDSGQNSQSSSRSSGGAPEGPERIERNGGLNSFDRTQRCGFKCKGEELENGKSIMQIVEEHSTLPAMLQTNVGSSTAVGVAPPEQNATRTGAVSGTGDGDYQLVQHEVLCSMKHTYEVLEFLGRGTFGQVVKCWKRGTNEIVAVKILKNHPSYARQGQVEVSILARLSGENAEEHNLVRAFECFQHRSHTCLVFEMLEQNLYDFLKQNKFSPLPLKVIRPVLQQVAMALKKLKSLGLIHADLKPENIMLVDPVRQPFRVKVIDFGSASHVSKAVCSTYLQSRYYRAPEIILGLPFCEAIDMWSLGCVIAELFLGWPLYPGALEYDQIRYISQTQGFPGEQLLNVGTKTARFFCKESDSPYATWRLKTTEEHETETGLKSKEARKYIFSCLDDIGHVNLMLNMEGCDQLAEKADRREFVDLLKMMLMIDADQRIAPSDALTHPFVTMQHLMDFPHCNHVQSCFHIMDVCHLRTSMYDTLNRNKAPPLMKPVTLPSAPNITVAFNKMPSVHSQTLAPSAPPVVHPGIPIQTGSAQFGCNESFQQALILCPPALQGLPSNPNQPAGYSVRMENTLPLVTQAPAIQPLPMRPGVIAQQPWSNRTPQILVPAWQQVPPPATSLASDTVVGPQRRGDWGKVRPHSSHYSSVMPQPIVPNQMAVSAHQPINIGIAHVVWPQPASNKRNKPSQNRSMNVSHYTDTHPSVCPSPKMADRLASAEPQPSSPDREVQTQVKPEPEQVEEGCCKVAVANQQRESIIIRESPSPTVSVISISSGTDEEEQAQRCSLNKCKGSPECEACTGSLNMERVCSLSSPDSSLSTSSSASAQSSPSPCKRPSSISEDDGHESGCETVDGSPPSDSSLGPHDSPFPERRFLTNQNQEPQARRGHPNTALNKPAVRTVVVPPMRVLNNNHHPNNVQHTIGTVLESSCQSRGRCGPGRLSHLSTPTLPRQQKLSSSFQPQPPGFGQVQHYGSCHKEWNGNYRQPRRPQAFIPPTVHGPTFPLPHGSPTHSAGHPPPPALLSYPPSAPVAHLLPSPCQPPAPRPVLQPAYSLVHHQGISVGINHRLLPSPTLLPQGQFKALFPPHSYVASPAYAGFPLSPSKLSQYPYI</sequence>
<dbReference type="InterPro" id="IPR011009">
    <property type="entry name" value="Kinase-like_dom_sf"/>
</dbReference>
<dbReference type="PANTHER" id="PTHR12832">
    <property type="entry name" value="TESTIS-SPECIFIC PROTEIN PBS13 T-COMPLEX 11"/>
    <property type="match status" value="1"/>
</dbReference>
<evidence type="ECO:0000256" key="3">
    <source>
        <dbReference type="ARBA" id="ARBA00012513"/>
    </source>
</evidence>
<feature type="compositionally biased region" description="Low complexity" evidence="19">
    <location>
        <begin position="704"/>
        <end position="718"/>
    </location>
</feature>
<evidence type="ECO:0000256" key="16">
    <source>
        <dbReference type="ARBA" id="ARBA00048679"/>
    </source>
</evidence>
<dbReference type="PROSITE" id="PS50011">
    <property type="entry name" value="PROTEIN_KINASE_DOM"/>
    <property type="match status" value="1"/>
</dbReference>
<keyword evidence="9" id="KW-0418">Kinase</keyword>
<reference evidence="21 22" key="1">
    <citation type="submission" date="2020-04" db="EMBL/GenBank/DDBJ databases">
        <title>Chromosome-level genome assembly of a cyprinid fish Onychostoma macrolepis by integration of Nanopore Sequencing, Bionano and Hi-C technology.</title>
        <authorList>
            <person name="Wang D."/>
        </authorList>
    </citation>
    <scope>NUCLEOTIDE SEQUENCE [LARGE SCALE GENOMIC DNA]</scope>
    <source>
        <strain evidence="21">SWU-2019</strain>
        <tissue evidence="21">Muscle</tissue>
    </source>
</reference>
<evidence type="ECO:0000256" key="1">
    <source>
        <dbReference type="ARBA" id="ARBA00004123"/>
    </source>
</evidence>
<dbReference type="EMBL" id="JAAMOB010000025">
    <property type="protein sequence ID" value="KAF4095011.1"/>
    <property type="molecule type" value="Genomic_DNA"/>
</dbReference>
<dbReference type="GO" id="GO:0004674">
    <property type="term" value="F:protein serine/threonine kinase activity"/>
    <property type="evidence" value="ECO:0007669"/>
    <property type="project" value="UniProtKB-KW"/>
</dbReference>
<keyword evidence="11" id="KW-0832">Ubl conjugation</keyword>
<feature type="region of interest" description="Disordered" evidence="19">
    <location>
        <begin position="1"/>
        <end position="54"/>
    </location>
</feature>
<dbReference type="InterPro" id="IPR017441">
    <property type="entry name" value="Protein_kinase_ATP_BS"/>
</dbReference>
<comment type="catalytic activity">
    <reaction evidence="15">
        <text>L-threonyl-[protein] + ATP = O-phospho-L-threonyl-[protein] + ADP + H(+)</text>
        <dbReference type="Rhea" id="RHEA:46608"/>
        <dbReference type="Rhea" id="RHEA-COMP:11060"/>
        <dbReference type="Rhea" id="RHEA-COMP:11605"/>
        <dbReference type="ChEBI" id="CHEBI:15378"/>
        <dbReference type="ChEBI" id="CHEBI:30013"/>
        <dbReference type="ChEBI" id="CHEBI:30616"/>
        <dbReference type="ChEBI" id="CHEBI:61977"/>
        <dbReference type="ChEBI" id="CHEBI:456216"/>
        <dbReference type="EC" id="2.7.11.1"/>
    </reaction>
</comment>
<dbReference type="Proteomes" id="UP000579812">
    <property type="component" value="Unassembled WGS sequence"/>
</dbReference>
<keyword evidence="22" id="KW-1185">Reference proteome</keyword>
<comment type="similarity">
    <text evidence="17">Belongs to the protein kinase superfamily. CMGC Ser/Thr protein kinase family. HIPK subfamily.</text>
</comment>
<evidence type="ECO:0000256" key="10">
    <source>
        <dbReference type="ARBA" id="ARBA00022840"/>
    </source>
</evidence>
<dbReference type="GO" id="GO:0007165">
    <property type="term" value="P:signal transduction"/>
    <property type="evidence" value="ECO:0007669"/>
    <property type="project" value="TreeGrafter"/>
</dbReference>
<evidence type="ECO:0000256" key="17">
    <source>
        <dbReference type="ARBA" id="ARBA00061380"/>
    </source>
</evidence>
<evidence type="ECO:0000256" key="7">
    <source>
        <dbReference type="ARBA" id="ARBA00022679"/>
    </source>
</evidence>
<comment type="similarity">
    <text evidence="2">Belongs to the TCP11 family.</text>
</comment>
<evidence type="ECO:0000259" key="20">
    <source>
        <dbReference type="PROSITE" id="PS50011"/>
    </source>
</evidence>
<dbReference type="EC" id="2.7.11.1" evidence="3"/>
<keyword evidence="7" id="KW-0808">Transferase</keyword>
<evidence type="ECO:0000256" key="12">
    <source>
        <dbReference type="ARBA" id="ARBA00023015"/>
    </source>
</evidence>
<evidence type="ECO:0000256" key="2">
    <source>
        <dbReference type="ARBA" id="ARBA00010954"/>
    </source>
</evidence>
<evidence type="ECO:0000256" key="19">
    <source>
        <dbReference type="SAM" id="MobiDB-lite"/>
    </source>
</evidence>
<keyword evidence="13" id="KW-0804">Transcription</keyword>
<evidence type="ECO:0000256" key="4">
    <source>
        <dbReference type="ARBA" id="ARBA00022499"/>
    </source>
</evidence>
<dbReference type="PROSITE" id="PS00108">
    <property type="entry name" value="PROTEIN_KINASE_ST"/>
    <property type="match status" value="1"/>
</dbReference>
<dbReference type="InterPro" id="IPR000719">
    <property type="entry name" value="Prot_kinase_dom"/>
</dbReference>
<dbReference type="FunFam" id="3.30.200.20:FF:000022">
    <property type="entry name" value="Homeodomain-interacting protein kinase 2 isoform 1"/>
    <property type="match status" value="1"/>
</dbReference>
<evidence type="ECO:0000256" key="14">
    <source>
        <dbReference type="ARBA" id="ARBA00023242"/>
    </source>
</evidence>
<dbReference type="GO" id="GO:0005737">
    <property type="term" value="C:cytoplasm"/>
    <property type="evidence" value="ECO:0007669"/>
    <property type="project" value="UniProtKB-ARBA"/>
</dbReference>
<feature type="region of interest" description="Disordered" evidence="19">
    <location>
        <begin position="1378"/>
        <end position="1438"/>
    </location>
</feature>
<dbReference type="Pfam" id="PF00069">
    <property type="entry name" value="Pkinase"/>
    <property type="match status" value="1"/>
</dbReference>
<evidence type="ECO:0000256" key="5">
    <source>
        <dbReference type="ARBA" id="ARBA00022527"/>
    </source>
</evidence>
<feature type="compositionally biased region" description="Basic and acidic residues" evidence="19">
    <location>
        <begin position="1"/>
        <end position="21"/>
    </location>
</feature>
<proteinExistence type="inferred from homology"/>
<evidence type="ECO:0000256" key="11">
    <source>
        <dbReference type="ARBA" id="ARBA00022843"/>
    </source>
</evidence>
<dbReference type="PROSITE" id="PS00107">
    <property type="entry name" value="PROTEIN_KINASE_ATP"/>
    <property type="match status" value="1"/>
</dbReference>